<sequence length="277" mass="31418">MIVNFSDRHKFILWRKLWIWLAEAEKELGLAITQDQIDEMQENVENLDLERAAEEEKRLRHDVMAHVHTFGVVCPKAFPIIHLGATSCFVACNADCIILERAFQLLCERLARVIHLLTDLALEHKDLACLGRTHLQPAQPSTLGKRFTLYAQDLLIDLENLQRLRDKGIKFRSVKGAVGTQASFLDLFEGDQEKVLQLEQLVAQKAGFQGRVWTVTGQTYPRKMDVECVSALAGLGASLYKLGNDIRLMASMKELEEPFETSQIGSSAMPYKRNPIR</sequence>
<dbReference type="AlphaFoldDB" id="A0ABD2PNV9"/>
<dbReference type="PANTHER" id="PTHR43172:SF1">
    <property type="entry name" value="ADENYLOSUCCINATE LYASE"/>
    <property type="match status" value="1"/>
</dbReference>
<dbReference type="InterPro" id="IPR008948">
    <property type="entry name" value="L-Aspartase-like"/>
</dbReference>
<dbReference type="PRINTS" id="PR00145">
    <property type="entry name" value="ARGSUCLYASE"/>
</dbReference>
<dbReference type="PRINTS" id="PR00149">
    <property type="entry name" value="FUMRATELYASE"/>
</dbReference>
<dbReference type="EMBL" id="JBJKFK010005813">
    <property type="protein sequence ID" value="KAL3308126.1"/>
    <property type="molecule type" value="Genomic_DNA"/>
</dbReference>
<keyword evidence="1" id="KW-0456">Lyase</keyword>
<dbReference type="Proteomes" id="UP001626550">
    <property type="component" value="Unassembled WGS sequence"/>
</dbReference>
<dbReference type="GO" id="GO:0016829">
    <property type="term" value="F:lyase activity"/>
    <property type="evidence" value="ECO:0007669"/>
    <property type="project" value="UniProtKB-KW"/>
</dbReference>
<evidence type="ECO:0000259" key="3">
    <source>
        <dbReference type="Pfam" id="PF00206"/>
    </source>
</evidence>
<accession>A0ABD2PNV9</accession>
<reference evidence="4 5" key="1">
    <citation type="submission" date="2024-11" db="EMBL/GenBank/DDBJ databases">
        <title>Adaptive evolution of stress response genes in parasites aligns with host niche diversity.</title>
        <authorList>
            <person name="Hahn C."/>
            <person name="Resl P."/>
        </authorList>
    </citation>
    <scope>NUCLEOTIDE SEQUENCE [LARGE SCALE GENOMIC DNA]</scope>
    <source>
        <strain evidence="4">EGGRZ-B1_66</strain>
        <tissue evidence="4">Body</tissue>
    </source>
</reference>
<proteinExistence type="predicted"/>
<protein>
    <recommendedName>
        <fullName evidence="3">Fumarate lyase N-terminal domain-containing protein</fullName>
    </recommendedName>
</protein>
<gene>
    <name evidence="4" type="ORF">Ciccas_013348</name>
</gene>
<dbReference type="Pfam" id="PF00206">
    <property type="entry name" value="Lyase_1"/>
    <property type="match status" value="1"/>
</dbReference>
<keyword evidence="2" id="KW-0175">Coiled coil</keyword>
<dbReference type="InterPro" id="IPR020557">
    <property type="entry name" value="Fumarate_lyase_CS"/>
</dbReference>
<keyword evidence="5" id="KW-1185">Reference proteome</keyword>
<evidence type="ECO:0000256" key="2">
    <source>
        <dbReference type="SAM" id="Coils"/>
    </source>
</evidence>
<dbReference type="Gene3D" id="1.10.275.10">
    <property type="entry name" value="Fumarase/aspartase (N-terminal domain)"/>
    <property type="match status" value="1"/>
</dbReference>
<feature type="domain" description="Fumarate lyase N-terminal" evidence="3">
    <location>
        <begin position="79"/>
        <end position="276"/>
    </location>
</feature>
<dbReference type="InterPro" id="IPR000362">
    <property type="entry name" value="Fumarate_lyase_fam"/>
</dbReference>
<evidence type="ECO:0000313" key="4">
    <source>
        <dbReference type="EMBL" id="KAL3308126.1"/>
    </source>
</evidence>
<dbReference type="PROSITE" id="PS00163">
    <property type="entry name" value="FUMARATE_LYASES"/>
    <property type="match status" value="1"/>
</dbReference>
<dbReference type="PANTHER" id="PTHR43172">
    <property type="entry name" value="ADENYLOSUCCINATE LYASE"/>
    <property type="match status" value="1"/>
</dbReference>
<name>A0ABD2PNV9_9PLAT</name>
<evidence type="ECO:0000256" key="1">
    <source>
        <dbReference type="ARBA" id="ARBA00023239"/>
    </source>
</evidence>
<dbReference type="InterPro" id="IPR022761">
    <property type="entry name" value="Fumarate_lyase_N"/>
</dbReference>
<feature type="coiled-coil region" evidence="2">
    <location>
        <begin position="30"/>
        <end position="57"/>
    </location>
</feature>
<dbReference type="InterPro" id="IPR024083">
    <property type="entry name" value="Fumarase/histidase_N"/>
</dbReference>
<evidence type="ECO:0000313" key="5">
    <source>
        <dbReference type="Proteomes" id="UP001626550"/>
    </source>
</evidence>
<dbReference type="Gene3D" id="1.20.200.10">
    <property type="entry name" value="Fumarase/aspartase (Central domain)"/>
    <property type="match status" value="1"/>
</dbReference>
<organism evidence="4 5">
    <name type="scientific">Cichlidogyrus casuarinus</name>
    <dbReference type="NCBI Taxonomy" id="1844966"/>
    <lineage>
        <taxon>Eukaryota</taxon>
        <taxon>Metazoa</taxon>
        <taxon>Spiralia</taxon>
        <taxon>Lophotrochozoa</taxon>
        <taxon>Platyhelminthes</taxon>
        <taxon>Monogenea</taxon>
        <taxon>Monopisthocotylea</taxon>
        <taxon>Dactylogyridea</taxon>
        <taxon>Ancyrocephalidae</taxon>
        <taxon>Cichlidogyrus</taxon>
    </lineage>
</organism>
<comment type="caution">
    <text evidence="4">The sequence shown here is derived from an EMBL/GenBank/DDBJ whole genome shotgun (WGS) entry which is preliminary data.</text>
</comment>
<dbReference type="SUPFAM" id="SSF48557">
    <property type="entry name" value="L-aspartase-like"/>
    <property type="match status" value="1"/>
</dbReference>